<evidence type="ECO:0000313" key="3">
    <source>
        <dbReference type="Proteomes" id="UP001253193"/>
    </source>
</evidence>
<dbReference type="RefSeq" id="WP_311020138.1">
    <property type="nucleotide sequence ID" value="NZ_JAUHGG010000003.1"/>
</dbReference>
<dbReference type="EMBL" id="JAUHGG010000003">
    <property type="protein sequence ID" value="MDS1821265.1"/>
    <property type="molecule type" value="Genomic_DNA"/>
</dbReference>
<reference evidence="2" key="1">
    <citation type="submission" date="2023-06" db="EMBL/GenBank/DDBJ databases">
        <title>Genomic Diversity of Vibrio spp. and Metagenomic Analysis of Pathogens in Florida Gulf Coastal Waters Following Hurricane Ian.</title>
        <authorList>
            <person name="Brumfield K.D."/>
        </authorList>
    </citation>
    <scope>NUCLEOTIDE SEQUENCE</scope>
    <source>
        <strain evidence="2">WBS2B-138</strain>
    </source>
</reference>
<organism evidence="2 3">
    <name type="scientific">Vibrio parahaemolyticus</name>
    <dbReference type="NCBI Taxonomy" id="670"/>
    <lineage>
        <taxon>Bacteria</taxon>
        <taxon>Pseudomonadati</taxon>
        <taxon>Pseudomonadota</taxon>
        <taxon>Gammaproteobacteria</taxon>
        <taxon>Vibrionales</taxon>
        <taxon>Vibrionaceae</taxon>
        <taxon>Vibrio</taxon>
    </lineage>
</organism>
<evidence type="ECO:0000313" key="2">
    <source>
        <dbReference type="EMBL" id="MDS1821265.1"/>
    </source>
</evidence>
<evidence type="ECO:0000256" key="1">
    <source>
        <dbReference type="SAM" id="Phobius"/>
    </source>
</evidence>
<keyword evidence="1" id="KW-1133">Transmembrane helix</keyword>
<proteinExistence type="predicted"/>
<accession>A0AAW8Q1X1</accession>
<keyword evidence="1" id="KW-0472">Membrane</keyword>
<sequence>MKSLIFSGVVYYLLIFNAPLFYLVSIVSGNDELAFKWFTVITSSLIASSCCLYIFNDMYNYLVFRYRTLLLDLIDESSSSEKVWVPSARESLVFKICELIEAERQCEVEHDEYDEASISKDLKLTLKERLHLFSVLSLNFKKLDSDYRDKIIKCAKSRESV</sequence>
<dbReference type="AlphaFoldDB" id="A0AAW8Q1X1"/>
<feature type="transmembrane region" description="Helical" evidence="1">
    <location>
        <begin position="9"/>
        <end position="28"/>
    </location>
</feature>
<comment type="caution">
    <text evidence="2">The sequence shown here is derived from an EMBL/GenBank/DDBJ whole genome shotgun (WGS) entry which is preliminary data.</text>
</comment>
<protein>
    <submittedName>
        <fullName evidence="2">Uncharacterized protein</fullName>
    </submittedName>
</protein>
<dbReference type="Proteomes" id="UP001253193">
    <property type="component" value="Unassembled WGS sequence"/>
</dbReference>
<keyword evidence="1" id="KW-0812">Transmembrane</keyword>
<feature type="transmembrane region" description="Helical" evidence="1">
    <location>
        <begin position="34"/>
        <end position="55"/>
    </location>
</feature>
<name>A0AAW8Q1X1_VIBPH</name>
<gene>
    <name evidence="2" type="ORF">QX249_11375</name>
</gene>